<evidence type="ECO:0000313" key="3">
    <source>
        <dbReference type="Proteomes" id="UP000271925"/>
    </source>
</evidence>
<dbReference type="RefSeq" id="WP_124877636.1">
    <property type="nucleotide sequence ID" value="NZ_RQJO01000010.1"/>
</dbReference>
<keyword evidence="1" id="KW-0812">Transmembrane</keyword>
<gene>
    <name evidence="2" type="ORF">EHT25_23660</name>
</gene>
<feature type="transmembrane region" description="Helical" evidence="1">
    <location>
        <begin position="96"/>
        <end position="116"/>
    </location>
</feature>
<protein>
    <submittedName>
        <fullName evidence="2">Uncharacterized protein</fullName>
    </submittedName>
</protein>
<accession>A0A3P1BKI2</accession>
<organism evidence="2 3">
    <name type="scientific">Larkinella rosea</name>
    <dbReference type="NCBI Taxonomy" id="2025312"/>
    <lineage>
        <taxon>Bacteria</taxon>
        <taxon>Pseudomonadati</taxon>
        <taxon>Bacteroidota</taxon>
        <taxon>Cytophagia</taxon>
        <taxon>Cytophagales</taxon>
        <taxon>Spirosomataceae</taxon>
        <taxon>Larkinella</taxon>
    </lineage>
</organism>
<keyword evidence="1" id="KW-0472">Membrane</keyword>
<evidence type="ECO:0000313" key="2">
    <source>
        <dbReference type="EMBL" id="RRB01174.1"/>
    </source>
</evidence>
<name>A0A3P1BKI2_9BACT</name>
<keyword evidence="1" id="KW-1133">Transmembrane helix</keyword>
<reference evidence="2 3" key="1">
    <citation type="submission" date="2018-11" db="EMBL/GenBank/DDBJ databases">
        <authorList>
            <person name="Zhou Z."/>
            <person name="Wang G."/>
        </authorList>
    </citation>
    <scope>NUCLEOTIDE SEQUENCE [LARGE SCALE GENOMIC DNA]</scope>
    <source>
        <strain evidence="2 3">KCTC52004</strain>
    </source>
</reference>
<keyword evidence="3" id="KW-1185">Reference proteome</keyword>
<comment type="caution">
    <text evidence="2">The sequence shown here is derived from an EMBL/GenBank/DDBJ whole genome shotgun (WGS) entry which is preliminary data.</text>
</comment>
<dbReference type="EMBL" id="RQJO01000010">
    <property type="protein sequence ID" value="RRB01174.1"/>
    <property type="molecule type" value="Genomic_DNA"/>
</dbReference>
<sequence>MEKIYLTKRYIRKPGKAIALLLSIVILFEVFGWTLHFEKKVAQIRHFGGPLAYLYIVLRGGIFPELVTLIMVLFLVELTHTALKIYTVRFSLSAILRYEITFLPVMALAFFFFNPITQSVRYLLVNFPVYDLATYWDTYIIATYSLKMYFNYLIPVLLIGYISINLSLLSDLLRDVRIWKYRNAISG</sequence>
<proteinExistence type="predicted"/>
<dbReference type="AlphaFoldDB" id="A0A3P1BKI2"/>
<dbReference type="OrthoDB" id="1187461at2"/>
<feature type="transmembrane region" description="Helical" evidence="1">
    <location>
        <begin position="152"/>
        <end position="173"/>
    </location>
</feature>
<dbReference type="Proteomes" id="UP000271925">
    <property type="component" value="Unassembled WGS sequence"/>
</dbReference>
<feature type="transmembrane region" description="Helical" evidence="1">
    <location>
        <begin position="56"/>
        <end position="76"/>
    </location>
</feature>
<evidence type="ECO:0000256" key="1">
    <source>
        <dbReference type="SAM" id="Phobius"/>
    </source>
</evidence>